<dbReference type="GO" id="GO:0001792">
    <property type="term" value="F:polymeric immunoglobulin receptor activity"/>
    <property type="evidence" value="ECO:0007669"/>
    <property type="project" value="Ensembl"/>
</dbReference>
<keyword evidence="9" id="KW-1015">Disulfide bond</keyword>
<comment type="subunit">
    <text evidence="14">Interacts (mainly via CDR1-like domain) with dimeric IgA. Interacts (mainly via CDR2-like domain) with pentameric IgM.</text>
</comment>
<dbReference type="STRING" id="29139.ENSVURP00010015956"/>
<dbReference type="AlphaFoldDB" id="A0A4X2L147"/>
<keyword evidence="4" id="KW-0964">Secreted</keyword>
<dbReference type="GeneTree" id="ENSGT00940000161667"/>
<protein>
    <recommendedName>
        <fullName evidence="15">Polymeric immunoglobulin receptor</fullName>
    </recommendedName>
</protein>
<reference evidence="18" key="3">
    <citation type="submission" date="2025-09" db="UniProtKB">
        <authorList>
            <consortium name="Ensembl"/>
        </authorList>
    </citation>
    <scope>IDENTIFICATION</scope>
</reference>
<organism evidence="18 19">
    <name type="scientific">Vombatus ursinus</name>
    <name type="common">Common wombat</name>
    <dbReference type="NCBI Taxonomy" id="29139"/>
    <lineage>
        <taxon>Eukaryota</taxon>
        <taxon>Metazoa</taxon>
        <taxon>Chordata</taxon>
        <taxon>Craniata</taxon>
        <taxon>Vertebrata</taxon>
        <taxon>Euteleostomi</taxon>
        <taxon>Mammalia</taxon>
        <taxon>Metatheria</taxon>
        <taxon>Diprotodontia</taxon>
        <taxon>Vombatidae</taxon>
        <taxon>Vombatus</taxon>
    </lineage>
</organism>
<dbReference type="GO" id="GO:0001580">
    <property type="term" value="P:detection of chemical stimulus involved in sensory perception of bitter taste"/>
    <property type="evidence" value="ECO:0007669"/>
    <property type="project" value="Ensembl"/>
</dbReference>
<evidence type="ECO:0000256" key="13">
    <source>
        <dbReference type="ARBA" id="ARBA00049604"/>
    </source>
</evidence>
<dbReference type="InterPro" id="IPR036179">
    <property type="entry name" value="Ig-like_dom_sf"/>
</dbReference>
<comment type="subcellular location">
    <subcellularLocation>
        <location evidence="1">Cell membrane</location>
        <topology evidence="1">Single-pass type I membrane protein</topology>
    </subcellularLocation>
    <subcellularLocation>
        <location evidence="2">Secreted</location>
    </subcellularLocation>
</comment>
<dbReference type="CDD" id="cd05716">
    <property type="entry name" value="IgV_pIgR_like"/>
    <property type="match status" value="5"/>
</dbReference>
<evidence type="ECO:0000256" key="12">
    <source>
        <dbReference type="ARBA" id="ARBA00049599"/>
    </source>
</evidence>
<evidence type="ECO:0000256" key="8">
    <source>
        <dbReference type="ARBA" id="ARBA00023136"/>
    </source>
</evidence>
<dbReference type="SUPFAM" id="SSF48726">
    <property type="entry name" value="Immunoglobulin"/>
    <property type="match status" value="5"/>
</dbReference>
<evidence type="ECO:0000313" key="18">
    <source>
        <dbReference type="Ensembl" id="ENSVURP00010015956.1"/>
    </source>
</evidence>
<evidence type="ECO:0000256" key="6">
    <source>
        <dbReference type="ARBA" id="ARBA00022729"/>
    </source>
</evidence>
<gene>
    <name evidence="18" type="primary">PIGR</name>
</gene>
<keyword evidence="7 16" id="KW-1133">Transmembrane helix</keyword>
<reference evidence="19" key="1">
    <citation type="submission" date="2018-12" db="EMBL/GenBank/DDBJ databases">
        <authorList>
            <person name="Yazar S."/>
        </authorList>
    </citation>
    <scope>NUCLEOTIDE SEQUENCE [LARGE SCALE GENOMIC DNA]</scope>
</reference>
<dbReference type="GO" id="GO:0071751">
    <property type="term" value="C:secretory IgA immunoglobulin complex"/>
    <property type="evidence" value="ECO:0007669"/>
    <property type="project" value="Ensembl"/>
</dbReference>
<dbReference type="Proteomes" id="UP000314987">
    <property type="component" value="Unassembled WGS sequence"/>
</dbReference>
<evidence type="ECO:0000256" key="15">
    <source>
        <dbReference type="ARBA" id="ARBA00049745"/>
    </source>
</evidence>
<evidence type="ECO:0000256" key="11">
    <source>
        <dbReference type="ARBA" id="ARBA00023319"/>
    </source>
</evidence>
<keyword evidence="8 16" id="KW-0472">Membrane</keyword>
<dbReference type="InterPro" id="IPR013783">
    <property type="entry name" value="Ig-like_fold"/>
</dbReference>
<keyword evidence="11" id="KW-0393">Immunoglobulin domain</keyword>
<evidence type="ECO:0000256" key="5">
    <source>
        <dbReference type="ARBA" id="ARBA00022692"/>
    </source>
</evidence>
<evidence type="ECO:0000256" key="16">
    <source>
        <dbReference type="SAM" id="Phobius"/>
    </source>
</evidence>
<evidence type="ECO:0000256" key="3">
    <source>
        <dbReference type="ARBA" id="ARBA00022475"/>
    </source>
</evidence>
<dbReference type="PANTHER" id="PTHR11860:SF82">
    <property type="entry name" value="POLYMERIC IMMUNOGLOBULIN RECEPTOR"/>
    <property type="match status" value="1"/>
</dbReference>
<evidence type="ECO:0000313" key="19">
    <source>
        <dbReference type="Proteomes" id="UP000314987"/>
    </source>
</evidence>
<dbReference type="GO" id="GO:0001790">
    <property type="term" value="F:polymeric immunoglobulin binding"/>
    <property type="evidence" value="ECO:0007669"/>
    <property type="project" value="Ensembl"/>
</dbReference>
<dbReference type="SMART" id="SM00406">
    <property type="entry name" value="IGv"/>
    <property type="match status" value="4"/>
</dbReference>
<keyword evidence="19" id="KW-1185">Reference proteome</keyword>
<proteinExistence type="predicted"/>
<dbReference type="InterPro" id="IPR050671">
    <property type="entry name" value="CD300_family_receptors"/>
</dbReference>
<dbReference type="InterPro" id="IPR003599">
    <property type="entry name" value="Ig_sub"/>
</dbReference>
<keyword evidence="3" id="KW-1003">Cell membrane</keyword>
<dbReference type="GO" id="GO:0043113">
    <property type="term" value="P:receptor clustering"/>
    <property type="evidence" value="ECO:0007669"/>
    <property type="project" value="Ensembl"/>
</dbReference>
<dbReference type="Ensembl" id="ENSVURT00010018142.1">
    <property type="protein sequence ID" value="ENSVURP00010015956.1"/>
    <property type="gene ID" value="ENSVURG00010012221.1"/>
</dbReference>
<evidence type="ECO:0000256" key="7">
    <source>
        <dbReference type="ARBA" id="ARBA00022989"/>
    </source>
</evidence>
<evidence type="ECO:0000256" key="1">
    <source>
        <dbReference type="ARBA" id="ARBA00004251"/>
    </source>
</evidence>
<keyword evidence="5 16" id="KW-0812">Transmembrane</keyword>
<name>A0A4X2L147_VOMUR</name>
<dbReference type="OMA" id="IKCYYPA"/>
<keyword evidence="10" id="KW-0325">Glycoprotein</keyword>
<dbReference type="PROSITE" id="PS50835">
    <property type="entry name" value="IG_LIKE"/>
    <property type="match status" value="2"/>
</dbReference>
<comment type="function">
    <text evidence="13">Through its N-linked glycans ensures anchoring of secretory IgA (sIgA) molecules to mucus lining the epithelial surface to neutralize extracellular pathogens. On its own (free form) may act as a non-specific microbial scavenger to prevent pathogen interaction with epithelial cells.</text>
</comment>
<reference evidence="18" key="2">
    <citation type="submission" date="2025-08" db="UniProtKB">
        <authorList>
            <consortium name="Ensembl"/>
        </authorList>
    </citation>
    <scope>IDENTIFICATION</scope>
</reference>
<comment type="function">
    <text evidence="12">Mediates selective transcytosis of polymeric IgA and IgM across mucosal epithelial cells. Binds polymeric IgA and IgM at the basolateral surface of epithelial cells. The complex is then transported across the cell to be secreted at the apical surface. During this process, a cleavage occurs that separates the extracellular (known as the secretory component) from the transmembrane segment.</text>
</comment>
<dbReference type="GO" id="GO:0043235">
    <property type="term" value="C:receptor complex"/>
    <property type="evidence" value="ECO:0007669"/>
    <property type="project" value="Ensembl"/>
</dbReference>
<feature type="transmembrane region" description="Helical" evidence="16">
    <location>
        <begin position="27"/>
        <end position="45"/>
    </location>
</feature>
<feature type="domain" description="Ig-like" evidence="17">
    <location>
        <begin position="383"/>
        <end position="484"/>
    </location>
</feature>
<dbReference type="GO" id="GO:0005886">
    <property type="term" value="C:plasma membrane"/>
    <property type="evidence" value="ECO:0007669"/>
    <property type="project" value="Ensembl"/>
</dbReference>
<dbReference type="InterPro" id="IPR013106">
    <property type="entry name" value="Ig_V-set"/>
</dbReference>
<dbReference type="PANTHER" id="PTHR11860">
    <property type="entry name" value="POLYMERIC-IMMUNOGLOBULIN RECEPTOR"/>
    <property type="match status" value="1"/>
</dbReference>
<dbReference type="SMART" id="SM00409">
    <property type="entry name" value="IG"/>
    <property type="match status" value="5"/>
</dbReference>
<dbReference type="Pfam" id="PF07686">
    <property type="entry name" value="V-set"/>
    <property type="match status" value="5"/>
</dbReference>
<evidence type="ECO:0000259" key="17">
    <source>
        <dbReference type="PROSITE" id="PS50835"/>
    </source>
</evidence>
<evidence type="ECO:0000256" key="4">
    <source>
        <dbReference type="ARBA" id="ARBA00022525"/>
    </source>
</evidence>
<dbReference type="Gene3D" id="2.60.40.10">
    <property type="entry name" value="Immunoglobulins"/>
    <property type="match status" value="5"/>
</dbReference>
<dbReference type="GO" id="GO:0007173">
    <property type="term" value="P:epidermal growth factor receptor signaling pathway"/>
    <property type="evidence" value="ECO:0007669"/>
    <property type="project" value="Ensembl"/>
</dbReference>
<sequence length="764" mass="83295">MQVINIGGGIEPRSCDLSSQIRSEISVAAAMAFFLACLLAVLPVVSMKSPIFGPKEVIGVQGGSVSIQCFYPPTSVNRHARKYFCLQNLRGFCDTIVSSNGFVSERFSGRTNLINFPGNGSFLIQISQLKKEDTGLYKCGVGISSRGLSFDLTLEVGLGPNLPDNTEVITTEVGETVSINCPFQEQNAQDRKFLCKKAGESCALVIDSQNKVGLDYEERATFEIGGTSSIVFVVTISHIKRQDVGLYICGIGEDSANGIQKNVDLKLLEPEAELVYAEQRGSVTLNCALGSTVSSVPKYLCRIRANKTCDLVINSLGFTNDDTHGRILFTPTTKPGSFSITILQVRKEDAGLYHCGAQQNGQPSEEGPIRALQLFVSEETTVPSSPLVVKGPPGGSVSVTCHYDPKKDNTLKYWCKWKDSNHCTKLVDNLGKVDESYEGRVALLDQPENGIFTVILNQLTPQDAGYYWCLSSGEHNRKSSVKIDIIDGQSHLIAPKTVTAQLGQSLNISCHFACKFNSYEKYWCKWSNRGCETLPSQEEGNSQAFVDCTLNSRIVSLSLNSVTRADEGWYWCGVKQGQNYGQTVAVNVAVEEEVFRNAVQPTEVVLNEVAVQPKVRGKKIEVPTDLGSNEEQSGGSSVLVSTLVPVALVLIVGAVALGVIKARRRWRFSDRISVGSYRTDLSMSELEHNPTKFGAIDNLDTSVQESTLGGENECITQAENPEEIQEPKQVKRSSKEEADMAYTAFLLQSNNMANEIPLDGASNA</sequence>
<evidence type="ECO:0000256" key="10">
    <source>
        <dbReference type="ARBA" id="ARBA00023180"/>
    </source>
</evidence>
<dbReference type="InterPro" id="IPR007110">
    <property type="entry name" value="Ig-like_dom"/>
</dbReference>
<evidence type="ECO:0000256" key="2">
    <source>
        <dbReference type="ARBA" id="ARBA00004613"/>
    </source>
</evidence>
<accession>A0A4X2L147</accession>
<evidence type="ECO:0000256" key="9">
    <source>
        <dbReference type="ARBA" id="ARBA00023157"/>
    </source>
</evidence>
<feature type="domain" description="Ig-like" evidence="17">
    <location>
        <begin position="489"/>
        <end position="589"/>
    </location>
</feature>
<keyword evidence="6" id="KW-0732">Signal</keyword>
<feature type="transmembrane region" description="Helical" evidence="16">
    <location>
        <begin position="638"/>
        <end position="660"/>
    </location>
</feature>
<evidence type="ECO:0000256" key="14">
    <source>
        <dbReference type="ARBA" id="ARBA00049678"/>
    </source>
</evidence>
<dbReference type="GO" id="GO:0002415">
    <property type="term" value="P:immunoglobulin transcytosis in epithelial cells mediated by polymeric immunoglobulin receptor"/>
    <property type="evidence" value="ECO:0007669"/>
    <property type="project" value="Ensembl"/>
</dbReference>